<sequence length="130" mass="14059">MDFIDEITLTGVRAFGRHGVFDHERRDGQEFVVDVTLYVSTARAAASDDVADTVHYGEVAERIVEIVGGEPLNLIEALAARIADDLLEHDIVRMVAVTVHKPQAPITVPFGDVTVTIRRAKPEPGSAVAA</sequence>
<dbReference type="AlphaFoldDB" id="A0A9X1S429"/>
<dbReference type="GO" id="GO:0046654">
    <property type="term" value="P:tetrahydrofolate biosynthetic process"/>
    <property type="evidence" value="ECO:0007669"/>
    <property type="project" value="UniProtKB-UniRule"/>
</dbReference>
<reference evidence="8" key="1">
    <citation type="submission" date="2021-04" db="EMBL/GenBank/DDBJ databases">
        <title>Microbacterium tenobrionis sp. nov. and Microbacterium allomyrinae sp. nov., isolated from larvae of Tenobrio molitor and Allomyrina dichotoma, respectively.</title>
        <authorList>
            <person name="Lee S.D."/>
        </authorList>
    </citation>
    <scope>NUCLEOTIDE SEQUENCE</scope>
    <source>
        <strain evidence="8">BWT-G7</strain>
    </source>
</reference>
<evidence type="ECO:0000313" key="9">
    <source>
        <dbReference type="Proteomes" id="UP001139354"/>
    </source>
</evidence>
<evidence type="ECO:0000313" key="8">
    <source>
        <dbReference type="EMBL" id="MCC2033117.1"/>
    </source>
</evidence>
<dbReference type="PANTHER" id="PTHR42844">
    <property type="entry name" value="DIHYDRONEOPTERIN ALDOLASE 1-RELATED"/>
    <property type="match status" value="1"/>
</dbReference>
<protein>
    <recommendedName>
        <fullName evidence="6">7,8-dihydroneopterin aldolase</fullName>
        <ecNumber evidence="6">4.1.2.25</ecNumber>
    </recommendedName>
</protein>
<feature type="domain" description="Dihydroneopterin aldolase/epimerase" evidence="7">
    <location>
        <begin position="7"/>
        <end position="119"/>
    </location>
</feature>
<dbReference type="SMART" id="SM00905">
    <property type="entry name" value="FolB"/>
    <property type="match status" value="1"/>
</dbReference>
<evidence type="ECO:0000256" key="4">
    <source>
        <dbReference type="ARBA" id="ARBA00022909"/>
    </source>
</evidence>
<keyword evidence="9" id="KW-1185">Reference proteome</keyword>
<accession>A0A9X1S429</accession>
<evidence type="ECO:0000256" key="3">
    <source>
        <dbReference type="ARBA" id="ARBA00005708"/>
    </source>
</evidence>
<dbReference type="Pfam" id="PF02152">
    <property type="entry name" value="FolB"/>
    <property type="match status" value="1"/>
</dbReference>
<dbReference type="GO" id="GO:0004150">
    <property type="term" value="F:dihydroneopterin aldolase activity"/>
    <property type="evidence" value="ECO:0007669"/>
    <property type="project" value="UniProtKB-UniRule"/>
</dbReference>
<dbReference type="InterPro" id="IPR006156">
    <property type="entry name" value="Dihydroneopterin_aldolase"/>
</dbReference>
<evidence type="ECO:0000256" key="1">
    <source>
        <dbReference type="ARBA" id="ARBA00001353"/>
    </source>
</evidence>
<name>A0A9X1S429_9MICO</name>
<keyword evidence="5 6" id="KW-0456">Lyase</keyword>
<dbReference type="InterPro" id="IPR006157">
    <property type="entry name" value="FolB_dom"/>
</dbReference>
<dbReference type="EC" id="4.1.2.25" evidence="6"/>
<evidence type="ECO:0000256" key="5">
    <source>
        <dbReference type="ARBA" id="ARBA00023239"/>
    </source>
</evidence>
<dbReference type="SUPFAM" id="SSF55620">
    <property type="entry name" value="Tetrahydrobiopterin biosynthesis enzymes-like"/>
    <property type="match status" value="1"/>
</dbReference>
<organism evidence="8 9">
    <name type="scientific">Microbacterium allomyrinae</name>
    <dbReference type="NCBI Taxonomy" id="2830666"/>
    <lineage>
        <taxon>Bacteria</taxon>
        <taxon>Bacillati</taxon>
        <taxon>Actinomycetota</taxon>
        <taxon>Actinomycetes</taxon>
        <taxon>Micrococcales</taxon>
        <taxon>Microbacteriaceae</taxon>
        <taxon>Microbacterium</taxon>
    </lineage>
</organism>
<dbReference type="FunFam" id="3.30.1130.10:FF:000003">
    <property type="entry name" value="7,8-dihydroneopterin aldolase"/>
    <property type="match status" value="1"/>
</dbReference>
<proteinExistence type="inferred from homology"/>
<comment type="function">
    <text evidence="6">Catalyzes the conversion of 7,8-dihydroneopterin to 6-hydroxymethyl-7,8-dihydropterin.</text>
</comment>
<evidence type="ECO:0000259" key="7">
    <source>
        <dbReference type="SMART" id="SM00905"/>
    </source>
</evidence>
<comment type="pathway">
    <text evidence="2 6">Cofactor biosynthesis; tetrahydrofolate biosynthesis; 2-amino-4-hydroxy-6-hydroxymethyl-7,8-dihydropteridine diphosphate from 7,8-dihydroneopterin triphosphate: step 3/4.</text>
</comment>
<dbReference type="Proteomes" id="UP001139354">
    <property type="component" value="Unassembled WGS sequence"/>
</dbReference>
<dbReference type="NCBIfam" id="TIGR00526">
    <property type="entry name" value="folB_dom"/>
    <property type="match status" value="1"/>
</dbReference>
<keyword evidence="4 6" id="KW-0289">Folate biosynthesis</keyword>
<dbReference type="CDD" id="cd00534">
    <property type="entry name" value="DHNA_DHNTPE"/>
    <property type="match status" value="1"/>
</dbReference>
<dbReference type="GO" id="GO:0005737">
    <property type="term" value="C:cytoplasm"/>
    <property type="evidence" value="ECO:0007669"/>
    <property type="project" value="TreeGrafter"/>
</dbReference>
<evidence type="ECO:0000256" key="2">
    <source>
        <dbReference type="ARBA" id="ARBA00005013"/>
    </source>
</evidence>
<dbReference type="EMBL" id="JAGTTN010000004">
    <property type="protein sequence ID" value="MCC2033117.1"/>
    <property type="molecule type" value="Genomic_DNA"/>
</dbReference>
<dbReference type="GO" id="GO:0046656">
    <property type="term" value="P:folic acid biosynthetic process"/>
    <property type="evidence" value="ECO:0007669"/>
    <property type="project" value="UniProtKB-UniRule"/>
</dbReference>
<gene>
    <name evidence="8" type="primary">folB</name>
    <name evidence="8" type="ORF">KEC57_13100</name>
</gene>
<dbReference type="InterPro" id="IPR043133">
    <property type="entry name" value="GTP-CH-I_C/QueF"/>
</dbReference>
<comment type="caution">
    <text evidence="8">The sequence shown here is derived from an EMBL/GenBank/DDBJ whole genome shotgun (WGS) entry which is preliminary data.</text>
</comment>
<dbReference type="Gene3D" id="3.30.1130.10">
    <property type="match status" value="1"/>
</dbReference>
<dbReference type="PANTHER" id="PTHR42844:SF1">
    <property type="entry name" value="DIHYDRONEOPTERIN ALDOLASE 1-RELATED"/>
    <property type="match status" value="1"/>
</dbReference>
<comment type="similarity">
    <text evidence="3 6">Belongs to the DHNA family.</text>
</comment>
<dbReference type="NCBIfam" id="TIGR00525">
    <property type="entry name" value="folB"/>
    <property type="match status" value="1"/>
</dbReference>
<dbReference type="RefSeq" id="WP_229385085.1">
    <property type="nucleotide sequence ID" value="NZ_JAGTTN010000004.1"/>
</dbReference>
<evidence type="ECO:0000256" key="6">
    <source>
        <dbReference type="RuleBase" id="RU362079"/>
    </source>
</evidence>
<comment type="catalytic activity">
    <reaction evidence="1 6">
        <text>7,8-dihydroneopterin = 6-hydroxymethyl-7,8-dihydropterin + glycolaldehyde</text>
        <dbReference type="Rhea" id="RHEA:10540"/>
        <dbReference type="ChEBI" id="CHEBI:17001"/>
        <dbReference type="ChEBI" id="CHEBI:17071"/>
        <dbReference type="ChEBI" id="CHEBI:44841"/>
        <dbReference type="EC" id="4.1.2.25"/>
    </reaction>
</comment>